<dbReference type="InterPro" id="IPR039601">
    <property type="entry name" value="Rrn5"/>
</dbReference>
<feature type="compositionally biased region" description="Acidic residues" evidence="1">
    <location>
        <begin position="444"/>
        <end position="457"/>
    </location>
</feature>
<dbReference type="Gene3D" id="1.10.10.60">
    <property type="entry name" value="Homeodomain-like"/>
    <property type="match status" value="1"/>
</dbReference>
<protein>
    <submittedName>
        <fullName evidence="2">Uu.00g018830.m01.CDS01</fullName>
    </submittedName>
</protein>
<feature type="region of interest" description="Disordered" evidence="1">
    <location>
        <begin position="423"/>
        <end position="486"/>
    </location>
</feature>
<dbReference type="InterPro" id="IPR009057">
    <property type="entry name" value="Homeodomain-like_sf"/>
</dbReference>
<proteinExistence type="predicted"/>
<dbReference type="InterPro" id="IPR001005">
    <property type="entry name" value="SANT/Myb"/>
</dbReference>
<dbReference type="EMBL" id="CAUWAG010000020">
    <property type="protein sequence ID" value="CAJ2513764.1"/>
    <property type="molecule type" value="Genomic_DNA"/>
</dbReference>
<dbReference type="GO" id="GO:0000500">
    <property type="term" value="C:RNA polymerase I upstream activating factor complex"/>
    <property type="evidence" value="ECO:0007669"/>
    <property type="project" value="InterPro"/>
</dbReference>
<accession>A0AAI8VZ58</accession>
<dbReference type="GO" id="GO:0000182">
    <property type="term" value="F:rDNA binding"/>
    <property type="evidence" value="ECO:0007669"/>
    <property type="project" value="TreeGrafter"/>
</dbReference>
<dbReference type="AlphaFoldDB" id="A0AAI8VZ58"/>
<gene>
    <name evidence="2" type="ORF">KHLLAP_LOCUS14232</name>
</gene>
<dbReference type="GO" id="GO:0001181">
    <property type="term" value="F:RNA polymerase I general transcription initiation factor activity"/>
    <property type="evidence" value="ECO:0007669"/>
    <property type="project" value="TreeGrafter"/>
</dbReference>
<feature type="compositionally biased region" description="Basic and acidic residues" evidence="1">
    <location>
        <begin position="1"/>
        <end position="18"/>
    </location>
</feature>
<organism evidence="2 3">
    <name type="scientific">Anthostomella pinea</name>
    <dbReference type="NCBI Taxonomy" id="933095"/>
    <lineage>
        <taxon>Eukaryota</taxon>
        <taxon>Fungi</taxon>
        <taxon>Dikarya</taxon>
        <taxon>Ascomycota</taxon>
        <taxon>Pezizomycotina</taxon>
        <taxon>Sordariomycetes</taxon>
        <taxon>Xylariomycetidae</taxon>
        <taxon>Xylariales</taxon>
        <taxon>Xylariaceae</taxon>
        <taxon>Anthostomella</taxon>
    </lineage>
</organism>
<reference evidence="2" key="1">
    <citation type="submission" date="2023-10" db="EMBL/GenBank/DDBJ databases">
        <authorList>
            <person name="Hackl T."/>
        </authorList>
    </citation>
    <scope>NUCLEOTIDE SEQUENCE</scope>
</reference>
<keyword evidence="3" id="KW-1185">Reference proteome</keyword>
<evidence type="ECO:0000313" key="3">
    <source>
        <dbReference type="Proteomes" id="UP001295740"/>
    </source>
</evidence>
<dbReference type="Proteomes" id="UP001295740">
    <property type="component" value="Unassembled WGS sequence"/>
</dbReference>
<dbReference type="SUPFAM" id="SSF46689">
    <property type="entry name" value="Homeodomain-like"/>
    <property type="match status" value="1"/>
</dbReference>
<dbReference type="CDD" id="cd00167">
    <property type="entry name" value="SANT"/>
    <property type="match status" value="1"/>
</dbReference>
<evidence type="ECO:0000313" key="2">
    <source>
        <dbReference type="EMBL" id="CAJ2513764.1"/>
    </source>
</evidence>
<evidence type="ECO:0000256" key="1">
    <source>
        <dbReference type="SAM" id="MobiDB-lite"/>
    </source>
</evidence>
<dbReference type="GO" id="GO:0006361">
    <property type="term" value="P:transcription initiation at RNA polymerase I promoter"/>
    <property type="evidence" value="ECO:0007669"/>
    <property type="project" value="TreeGrafter"/>
</dbReference>
<name>A0AAI8VZ58_9PEZI</name>
<dbReference type="PANTHER" id="PTHR28079">
    <property type="entry name" value="RNA POLYMERASE I-SPECIFIC TRANSCRIPTION INITIATION FACTOR RRN5"/>
    <property type="match status" value="1"/>
</dbReference>
<comment type="caution">
    <text evidence="2">The sequence shown here is derived from an EMBL/GenBank/DDBJ whole genome shotgun (WGS) entry which is preliminary data.</text>
</comment>
<feature type="compositionally biased region" description="Basic residues" evidence="1">
    <location>
        <begin position="34"/>
        <end position="43"/>
    </location>
</feature>
<dbReference type="GO" id="GO:0042790">
    <property type="term" value="P:nucleolar large rRNA transcription by RNA polymerase I"/>
    <property type="evidence" value="ECO:0007669"/>
    <property type="project" value="InterPro"/>
</dbReference>
<feature type="region of interest" description="Disordered" evidence="1">
    <location>
        <begin position="367"/>
        <end position="411"/>
    </location>
</feature>
<dbReference type="PANTHER" id="PTHR28079:SF1">
    <property type="entry name" value="RNA POLYMERASE I-SPECIFIC TRANSCRIPTION INITIATION FACTOR RRN5"/>
    <property type="match status" value="1"/>
</dbReference>
<feature type="region of interest" description="Disordered" evidence="1">
    <location>
        <begin position="1"/>
        <end position="57"/>
    </location>
</feature>
<sequence length="605" mass="67236">MDSEDDYRPGSDTDKQEEIPSSTGEEQTTAREKKAFKHKRTRRNAPPTAPSLKRQKGPFNAHYLALLNEDIQDAATGLIHHEADDQRLPPLEHTQLGAVAWNPREKEAFFTALGRLGRDDLKGIAARVRTKSELEVHQYIALLDAFDRHRRADDGKRQRSVRPVDIPAAVEVSPECSNALEEAADSLALRREAHEVALEQKRWHARWLVTPPVAEALDEQFRTGQWQGQRQGGQSQELSLPPFAELFPVRNWLRLADRVFLNSTVPDGNWRSVSEEGPAVRATAFADFHALAVNITKRLFLATVYVANSRIRAKNAGEPRRSARPLVKVQDVRAAVASVGLKDDSREFWARCARRIRLDVYDGSAWGELSEGVSGTDADEAVTTGNEDDDDQQQSQQYNSEATDTEEDDYDILSYNDVETALGVRSEGPQTEPNPEKNIYSTSDESEPSDTEPEPEPEPNPPPSPNHSDTDIDMNAPNPTNDPDLDASHAAAIEQDLDEALTFSAMDYTGTARAKAALRARVRAEHRLELDAERLDAQAGAQEEMNLWAVLRREEAKPPVLKVEGDVKGSKTGLLRTAGVGETGANWRDGVRYRGEWEVAGTLGR</sequence>